<dbReference type="InterPro" id="IPR016024">
    <property type="entry name" value="ARM-type_fold"/>
</dbReference>
<keyword evidence="1" id="KW-0472">Membrane</keyword>
<dbReference type="Gene3D" id="1.25.10.10">
    <property type="entry name" value="Leucine-rich Repeat Variant"/>
    <property type="match status" value="1"/>
</dbReference>
<evidence type="ECO:0000313" key="2">
    <source>
        <dbReference type="EMBL" id="OLQ08219.1"/>
    </source>
</evidence>
<dbReference type="Proteomes" id="UP000186817">
    <property type="component" value="Unassembled WGS sequence"/>
</dbReference>
<sequence>MEGYRDIVRAPCALVEHKNYLYRISAILSARALSEVVGSDFIDTHLVPLVGGLGSGFFDLPSCGIQVARMANDPVPNVRFNAAKTIKVFGGAGSWNKSLGEVGSRPRYEPKGKGKGSLREEAIWDLRGARALAMELLPRVCYMEPQEETVRLVPCLYKMLADEVVKGDLCTMLPISRKQIGRDWMEFFTILVWATVILIMFLAKLKAFQDVLIAIILGTLMMIANADFFFSHFRIYKIYRVLRRSLLKEGLTSWAPPP</sequence>
<reference evidence="2 3" key="1">
    <citation type="submission" date="2016-02" db="EMBL/GenBank/DDBJ databases">
        <title>Genome analysis of coral dinoflagellate symbionts highlights evolutionary adaptations to a symbiotic lifestyle.</title>
        <authorList>
            <person name="Aranda M."/>
            <person name="Li Y."/>
            <person name="Liew Y.J."/>
            <person name="Baumgarten S."/>
            <person name="Simakov O."/>
            <person name="Wilson M."/>
            <person name="Piel J."/>
            <person name="Ashoor H."/>
            <person name="Bougouffa S."/>
            <person name="Bajic V.B."/>
            <person name="Ryu T."/>
            <person name="Ravasi T."/>
            <person name="Bayer T."/>
            <person name="Micklem G."/>
            <person name="Kim H."/>
            <person name="Bhak J."/>
            <person name="Lajeunesse T.C."/>
            <person name="Voolstra C.R."/>
        </authorList>
    </citation>
    <scope>NUCLEOTIDE SEQUENCE [LARGE SCALE GENOMIC DNA]</scope>
    <source>
        <strain evidence="2 3">CCMP2467</strain>
    </source>
</reference>
<keyword evidence="1" id="KW-1133">Transmembrane helix</keyword>
<keyword evidence="1" id="KW-0812">Transmembrane</keyword>
<feature type="transmembrane region" description="Helical" evidence="1">
    <location>
        <begin position="211"/>
        <end position="230"/>
    </location>
</feature>
<dbReference type="AlphaFoldDB" id="A0A1Q9ELA0"/>
<proteinExistence type="predicted"/>
<name>A0A1Q9ELA0_SYMMI</name>
<feature type="transmembrane region" description="Helical" evidence="1">
    <location>
        <begin position="187"/>
        <end position="205"/>
    </location>
</feature>
<comment type="caution">
    <text evidence="2">The sequence shown here is derived from an EMBL/GenBank/DDBJ whole genome shotgun (WGS) entry which is preliminary data.</text>
</comment>
<accession>A0A1Q9ELA0</accession>
<organism evidence="2 3">
    <name type="scientific">Symbiodinium microadriaticum</name>
    <name type="common">Dinoflagellate</name>
    <name type="synonym">Zooxanthella microadriatica</name>
    <dbReference type="NCBI Taxonomy" id="2951"/>
    <lineage>
        <taxon>Eukaryota</taxon>
        <taxon>Sar</taxon>
        <taxon>Alveolata</taxon>
        <taxon>Dinophyceae</taxon>
        <taxon>Suessiales</taxon>
        <taxon>Symbiodiniaceae</taxon>
        <taxon>Symbiodinium</taxon>
    </lineage>
</organism>
<dbReference type="SUPFAM" id="SSF48371">
    <property type="entry name" value="ARM repeat"/>
    <property type="match status" value="1"/>
</dbReference>
<evidence type="ECO:0000256" key="1">
    <source>
        <dbReference type="SAM" id="Phobius"/>
    </source>
</evidence>
<dbReference type="EMBL" id="LSRX01000122">
    <property type="protein sequence ID" value="OLQ08219.1"/>
    <property type="molecule type" value="Genomic_DNA"/>
</dbReference>
<keyword evidence="3" id="KW-1185">Reference proteome</keyword>
<gene>
    <name evidence="2" type="primary">pppA</name>
    <name evidence="2" type="ORF">AK812_SmicGene8304</name>
</gene>
<evidence type="ECO:0000313" key="3">
    <source>
        <dbReference type="Proteomes" id="UP000186817"/>
    </source>
</evidence>
<dbReference type="OrthoDB" id="439265at2759"/>
<dbReference type="InterPro" id="IPR011989">
    <property type="entry name" value="ARM-like"/>
</dbReference>
<protein>
    <submittedName>
        <fullName evidence="2">Serine/threonine-protein phosphatase 2A regulatory subunit pppA</fullName>
    </submittedName>
</protein>